<accession>A0AAU8KYF6</accession>
<name>A0AAU8KYF6_9CAUD</name>
<evidence type="ECO:0000313" key="1">
    <source>
        <dbReference type="EMBL" id="XCN28314.1"/>
    </source>
</evidence>
<organism evidence="1">
    <name type="scientific">Pantoea phage Survivor</name>
    <dbReference type="NCBI Taxonomy" id="3232176"/>
    <lineage>
        <taxon>Viruses</taxon>
        <taxon>Duplodnaviria</taxon>
        <taxon>Heunggongvirae</taxon>
        <taxon>Uroviricota</taxon>
        <taxon>Caudoviricetes</taxon>
    </lineage>
</organism>
<dbReference type="EMBL" id="PP885733">
    <property type="protein sequence ID" value="XCN28314.1"/>
    <property type="molecule type" value="Genomic_DNA"/>
</dbReference>
<sequence>MQSKNKDWFKFDTYWRQWYRVILRSGGDFIYEVSILLTPLNGGDGEWFNIKDVLIQKRNMNYCSGNIKSVWTHELPQEVYEQLEKRFSKDRLNTLLHADLYPLIDWRRYDEVAEKQVPLEDCIRQFDATYQDVTILKEGSGEQFLSSPQFKERFQLDIREGYQLLGGYHEGRDKTDVLVYLTYDMTSGKVILDARTSSENHDSIVRFQCHRVKSWQEEFYSGIKKLTALGNINEECVHDLHLMIDRSAVYISQINQ</sequence>
<proteinExistence type="predicted"/>
<protein>
    <submittedName>
        <fullName evidence="1">Uncharacterized protein</fullName>
    </submittedName>
</protein>
<reference evidence="1" key="1">
    <citation type="submission" date="2024-06" db="EMBL/GenBank/DDBJ databases">
        <authorList>
            <person name="Gannavaram S."/>
            <person name="Nemani S."/>
            <person name="Datta M."/>
            <person name="Picchiottino A."/>
            <person name="Mereddy A."/>
            <person name="Gannavaram N."/>
            <person name="Honeycutt C."/>
            <person name="Tran D."/>
            <person name="Choi K."/>
            <person name="Srinivasan K."/>
            <person name="Johnson A."/>
        </authorList>
    </citation>
    <scope>NUCLEOTIDE SEQUENCE</scope>
</reference>